<accession>A0ABQ1MQL3</accession>
<comment type="caution">
    <text evidence="2">The sequence shown here is derived from an EMBL/GenBank/DDBJ whole genome shotgun (WGS) entry which is preliminary data.</text>
</comment>
<organism evidence="2 3">
    <name type="scientific">Brevibacterium sediminis</name>
    <dbReference type="NCBI Taxonomy" id="1857024"/>
    <lineage>
        <taxon>Bacteria</taxon>
        <taxon>Bacillati</taxon>
        <taxon>Actinomycetota</taxon>
        <taxon>Actinomycetes</taxon>
        <taxon>Micrococcales</taxon>
        <taxon>Brevibacteriaceae</taxon>
        <taxon>Brevibacterium</taxon>
    </lineage>
</organism>
<evidence type="ECO:0000313" key="2">
    <source>
        <dbReference type="EMBL" id="GGC44125.1"/>
    </source>
</evidence>
<dbReference type="Proteomes" id="UP000632322">
    <property type="component" value="Unassembled WGS sequence"/>
</dbReference>
<evidence type="ECO:0000259" key="1">
    <source>
        <dbReference type="PROSITE" id="PS51502"/>
    </source>
</evidence>
<gene>
    <name evidence="2" type="ORF">GCM10010974_28120</name>
</gene>
<dbReference type="InterPro" id="IPR013097">
    <property type="entry name" value="Dabb"/>
</dbReference>
<dbReference type="Gene3D" id="3.30.70.100">
    <property type="match status" value="1"/>
</dbReference>
<evidence type="ECO:0000313" key="3">
    <source>
        <dbReference type="Proteomes" id="UP000632322"/>
    </source>
</evidence>
<sequence>MIHHVIRFNIKSGVSDEQLDNLLNSLRRQAVAVPAVVSAHVGRAHGEDRAWGANFILNDLDAYWQFITHPAHLETDRLGWPLLDDFTMFDITDDTDPTIGDAIAGLHERRLREFPELVDVVAPPRDPCQANA</sequence>
<feature type="domain" description="Stress-response A/B barrel" evidence="1">
    <location>
        <begin position="2"/>
        <end position="91"/>
    </location>
</feature>
<dbReference type="PROSITE" id="PS51502">
    <property type="entry name" value="S_R_A_B_BARREL"/>
    <property type="match status" value="1"/>
</dbReference>
<dbReference type="Pfam" id="PF07876">
    <property type="entry name" value="Dabb"/>
    <property type="match status" value="1"/>
</dbReference>
<dbReference type="EMBL" id="BMJG01000011">
    <property type="protein sequence ID" value="GGC44125.1"/>
    <property type="molecule type" value="Genomic_DNA"/>
</dbReference>
<protein>
    <recommendedName>
        <fullName evidence="1">Stress-response A/B barrel domain-containing protein</fullName>
    </recommendedName>
</protein>
<keyword evidence="3" id="KW-1185">Reference proteome</keyword>
<proteinExistence type="predicted"/>
<dbReference type="SMART" id="SM00886">
    <property type="entry name" value="Dabb"/>
    <property type="match status" value="1"/>
</dbReference>
<dbReference type="SUPFAM" id="SSF54909">
    <property type="entry name" value="Dimeric alpha+beta barrel"/>
    <property type="match status" value="1"/>
</dbReference>
<reference evidence="3" key="1">
    <citation type="journal article" date="2019" name="Int. J. Syst. Evol. Microbiol.">
        <title>The Global Catalogue of Microorganisms (GCM) 10K type strain sequencing project: providing services to taxonomists for standard genome sequencing and annotation.</title>
        <authorList>
            <consortium name="The Broad Institute Genomics Platform"/>
            <consortium name="The Broad Institute Genome Sequencing Center for Infectious Disease"/>
            <person name="Wu L."/>
            <person name="Ma J."/>
        </authorList>
    </citation>
    <scope>NUCLEOTIDE SEQUENCE [LARGE SCALE GENOMIC DNA]</scope>
    <source>
        <strain evidence="3">CGMCC 1.15472</strain>
    </source>
</reference>
<name>A0ABQ1MQL3_9MICO</name>
<dbReference type="InterPro" id="IPR011008">
    <property type="entry name" value="Dimeric_a/b-barrel"/>
</dbReference>